<evidence type="ECO:0000313" key="1">
    <source>
        <dbReference type="EMBL" id="SPD71936.1"/>
    </source>
</evidence>
<dbReference type="AlphaFoldDB" id="A0A445MR63"/>
<protein>
    <recommendedName>
        <fullName evidence="2">Zinc finger Ogr/Delta-type domain-containing protein</fullName>
    </recommendedName>
</protein>
<accession>A0A445MR63</accession>
<dbReference type="EMBL" id="OJIN01000014">
    <property type="protein sequence ID" value="SPD71936.1"/>
    <property type="molecule type" value="Genomic_DNA"/>
</dbReference>
<organism evidence="1">
    <name type="scientific">uncultured Desulfobacterium sp</name>
    <dbReference type="NCBI Taxonomy" id="201089"/>
    <lineage>
        <taxon>Bacteria</taxon>
        <taxon>Pseudomonadati</taxon>
        <taxon>Thermodesulfobacteriota</taxon>
        <taxon>Desulfobacteria</taxon>
        <taxon>Desulfobacterales</taxon>
        <taxon>Desulfobacteriaceae</taxon>
        <taxon>Desulfobacterium</taxon>
        <taxon>environmental samples</taxon>
    </lineage>
</organism>
<reference evidence="1" key="1">
    <citation type="submission" date="2018-01" db="EMBL/GenBank/DDBJ databases">
        <authorList>
            <person name="Regsiter A."/>
            <person name="William W."/>
        </authorList>
    </citation>
    <scope>NUCLEOTIDE SEQUENCE</scope>
    <source>
        <strain evidence="1">TRIP AH-1</strain>
    </source>
</reference>
<proteinExistence type="predicted"/>
<name>A0A445MR63_9BACT</name>
<gene>
    <name evidence="1" type="ORF">PITCH_A1100035</name>
</gene>
<sequence>MNNHQLKCPYCQKELMTWEPSPYTGWGDNMLYCDNNECSYFVRGREKICREYDRNFAYRYCFNPKNGKEVPIIAWCYGELSLKKGRCKVSGKSENML</sequence>
<evidence type="ECO:0008006" key="2">
    <source>
        <dbReference type="Google" id="ProtNLM"/>
    </source>
</evidence>